<organism evidence="3 4">
    <name type="scientific">Plectus sambesii</name>
    <dbReference type="NCBI Taxonomy" id="2011161"/>
    <lineage>
        <taxon>Eukaryota</taxon>
        <taxon>Metazoa</taxon>
        <taxon>Ecdysozoa</taxon>
        <taxon>Nematoda</taxon>
        <taxon>Chromadorea</taxon>
        <taxon>Plectida</taxon>
        <taxon>Plectina</taxon>
        <taxon>Plectoidea</taxon>
        <taxon>Plectidae</taxon>
        <taxon>Plectus</taxon>
    </lineage>
</organism>
<proteinExistence type="predicted"/>
<evidence type="ECO:0000313" key="3">
    <source>
        <dbReference type="Proteomes" id="UP000887566"/>
    </source>
</evidence>
<evidence type="ECO:0000256" key="1">
    <source>
        <dbReference type="SAM" id="Phobius"/>
    </source>
</evidence>
<dbReference type="Proteomes" id="UP000887566">
    <property type="component" value="Unplaced"/>
</dbReference>
<protein>
    <submittedName>
        <fullName evidence="4">Uncharacterized protein</fullName>
    </submittedName>
</protein>
<feature type="transmembrane region" description="Helical" evidence="1">
    <location>
        <begin position="96"/>
        <end position="117"/>
    </location>
</feature>
<dbReference type="WBParaSite" id="PSAMB.scaffold4587size14155.g24736.t1">
    <property type="protein sequence ID" value="PSAMB.scaffold4587size14155.g24736.t1"/>
    <property type="gene ID" value="PSAMB.scaffold4587size14155.g24736"/>
</dbReference>
<feature type="signal peptide" evidence="2">
    <location>
        <begin position="1"/>
        <end position="19"/>
    </location>
</feature>
<dbReference type="AlphaFoldDB" id="A0A914WME5"/>
<evidence type="ECO:0000256" key="2">
    <source>
        <dbReference type="SAM" id="SignalP"/>
    </source>
</evidence>
<keyword evidence="1" id="KW-1133">Transmembrane helix</keyword>
<keyword evidence="1" id="KW-0472">Membrane</keyword>
<sequence length="139" mass="15537">MLLSIILSVLVLSSTTSWAKPMVEIDSTLTEEDFVQLTPSDTDEAEQILASLPLVEMSKGRIVHERDSINNGTDSENGDTQNDTIQLHTERDYGSIIIKASIVFAICLNWCIVWVAMRRLIIPLFCSRQKQNSSISLNP</sequence>
<feature type="chain" id="PRO_5037552023" evidence="2">
    <location>
        <begin position="20"/>
        <end position="139"/>
    </location>
</feature>
<accession>A0A914WME5</accession>
<keyword evidence="2" id="KW-0732">Signal</keyword>
<reference evidence="4" key="1">
    <citation type="submission" date="2022-11" db="UniProtKB">
        <authorList>
            <consortium name="WormBaseParasite"/>
        </authorList>
    </citation>
    <scope>IDENTIFICATION</scope>
</reference>
<evidence type="ECO:0000313" key="4">
    <source>
        <dbReference type="WBParaSite" id="PSAMB.scaffold4587size14155.g24736.t1"/>
    </source>
</evidence>
<keyword evidence="1" id="KW-0812">Transmembrane</keyword>
<keyword evidence="3" id="KW-1185">Reference proteome</keyword>
<name>A0A914WME5_9BILA</name>